<dbReference type="AlphaFoldDB" id="A0AAD7Z4J1"/>
<comment type="caution">
    <text evidence="1">The sequence shown here is derived from an EMBL/GenBank/DDBJ whole genome shotgun (WGS) entry which is preliminary data.</text>
</comment>
<feature type="non-terminal residue" evidence="1">
    <location>
        <position position="54"/>
    </location>
</feature>
<feature type="non-terminal residue" evidence="1">
    <location>
        <position position="1"/>
    </location>
</feature>
<protein>
    <submittedName>
        <fullName evidence="1">Uncharacterized protein</fullName>
    </submittedName>
</protein>
<reference evidence="1" key="2">
    <citation type="submission" date="2023-05" db="EMBL/GenBank/DDBJ databases">
        <authorList>
            <person name="Fouks B."/>
        </authorList>
    </citation>
    <scope>NUCLEOTIDE SEQUENCE</scope>
    <source>
        <strain evidence="1">Stay&amp;Tobe</strain>
        <tissue evidence="1">Testes</tissue>
    </source>
</reference>
<proteinExistence type="predicted"/>
<evidence type="ECO:0000313" key="2">
    <source>
        <dbReference type="Proteomes" id="UP001233999"/>
    </source>
</evidence>
<evidence type="ECO:0000313" key="1">
    <source>
        <dbReference type="EMBL" id="KAJ9573697.1"/>
    </source>
</evidence>
<dbReference type="EMBL" id="JASPKZ010010685">
    <property type="protein sequence ID" value="KAJ9573697.1"/>
    <property type="molecule type" value="Genomic_DNA"/>
</dbReference>
<name>A0AAD7Z4J1_DIPPU</name>
<organism evidence="1 2">
    <name type="scientific">Diploptera punctata</name>
    <name type="common">Pacific beetle cockroach</name>
    <dbReference type="NCBI Taxonomy" id="6984"/>
    <lineage>
        <taxon>Eukaryota</taxon>
        <taxon>Metazoa</taxon>
        <taxon>Ecdysozoa</taxon>
        <taxon>Arthropoda</taxon>
        <taxon>Hexapoda</taxon>
        <taxon>Insecta</taxon>
        <taxon>Pterygota</taxon>
        <taxon>Neoptera</taxon>
        <taxon>Polyneoptera</taxon>
        <taxon>Dictyoptera</taxon>
        <taxon>Blattodea</taxon>
        <taxon>Blaberoidea</taxon>
        <taxon>Blaberidae</taxon>
        <taxon>Diplopterinae</taxon>
        <taxon>Diploptera</taxon>
    </lineage>
</organism>
<gene>
    <name evidence="1" type="ORF">L9F63_008910</name>
</gene>
<keyword evidence="2" id="KW-1185">Reference proteome</keyword>
<reference evidence="1" key="1">
    <citation type="journal article" date="2023" name="IScience">
        <title>Live-bearing cockroach genome reveals convergent evolutionary mechanisms linked to viviparity in insects and beyond.</title>
        <authorList>
            <person name="Fouks B."/>
            <person name="Harrison M.C."/>
            <person name="Mikhailova A.A."/>
            <person name="Marchal E."/>
            <person name="English S."/>
            <person name="Carruthers M."/>
            <person name="Jennings E.C."/>
            <person name="Chiamaka E.L."/>
            <person name="Frigard R.A."/>
            <person name="Pippel M."/>
            <person name="Attardo G.M."/>
            <person name="Benoit J.B."/>
            <person name="Bornberg-Bauer E."/>
            <person name="Tobe S.S."/>
        </authorList>
    </citation>
    <scope>NUCLEOTIDE SEQUENCE</scope>
    <source>
        <strain evidence="1">Stay&amp;Tobe</strain>
    </source>
</reference>
<dbReference type="Proteomes" id="UP001233999">
    <property type="component" value="Unassembled WGS sequence"/>
</dbReference>
<accession>A0AAD7Z4J1</accession>
<sequence length="54" mass="6502">NCSWPVYRVFQYLETYRAGLNASTPNLEDQVIFVRDSTWKRKERCLLSYVPQFL</sequence>